<feature type="chain" id="PRO_5029989074" description="Phosphatidylserine decarboxylase beta chain" evidence="11">
    <location>
        <begin position="1"/>
        <end position="180"/>
    </location>
</feature>
<dbReference type="PANTHER" id="PTHR35809:SF1">
    <property type="entry name" value="ARCHAETIDYLSERINE DECARBOXYLASE PROENZYME-RELATED"/>
    <property type="match status" value="1"/>
</dbReference>
<keyword evidence="9 11" id="KW-1208">Phospholipid metabolism</keyword>
<evidence type="ECO:0000313" key="14">
    <source>
        <dbReference type="Proteomes" id="UP000448292"/>
    </source>
</evidence>
<evidence type="ECO:0000256" key="2">
    <source>
        <dbReference type="ARBA" id="ARBA00022516"/>
    </source>
</evidence>
<keyword evidence="12" id="KW-0812">Transmembrane</keyword>
<keyword evidence="5 11" id="KW-0472">Membrane</keyword>
<evidence type="ECO:0000256" key="6">
    <source>
        <dbReference type="ARBA" id="ARBA00023145"/>
    </source>
</evidence>
<dbReference type="GO" id="GO:0005886">
    <property type="term" value="C:plasma membrane"/>
    <property type="evidence" value="ECO:0007669"/>
    <property type="project" value="UniProtKB-SubCell"/>
</dbReference>
<dbReference type="UniPathway" id="UPA00558">
    <property type="reaction ID" value="UER00616"/>
</dbReference>
<dbReference type="InterPro" id="IPR003817">
    <property type="entry name" value="PS_Dcarbxylase"/>
</dbReference>
<comment type="subunit">
    <text evidence="11">Heterodimer of a large membrane-associated beta subunit and a small pyruvoyl-containing alpha subunit.</text>
</comment>
<sequence length="217" mass="24027">MNKPSIGTSLEGLPYIFFFSLCSLAFGMLEWWIVTVIFLILTALALNFFRDPERVPPEDETLAVSPADGKVIKVATVTDPFSGEERTVVSIFMNIFNVHVNRMPAPGIVTRMRYHPGKFVNASFDKASEHNERHAIRVSGEHGEWTVVQIAGLVARRIVPWCQVGDSLARGERFGLIKFGSRVDVYLPADYQSIVSEGETVFAGQTAIAAPNKNSQP</sequence>
<dbReference type="AlphaFoldDB" id="A0A7M3MGM5"/>
<evidence type="ECO:0000256" key="7">
    <source>
        <dbReference type="ARBA" id="ARBA00023209"/>
    </source>
</evidence>
<comment type="catalytic activity">
    <reaction evidence="11">
        <text>a 1,2-diacyl-sn-glycero-3-phospho-L-serine + H(+) = a 1,2-diacyl-sn-glycero-3-phosphoethanolamine + CO2</text>
        <dbReference type="Rhea" id="RHEA:20828"/>
        <dbReference type="ChEBI" id="CHEBI:15378"/>
        <dbReference type="ChEBI" id="CHEBI:16526"/>
        <dbReference type="ChEBI" id="CHEBI:57262"/>
        <dbReference type="ChEBI" id="CHEBI:64612"/>
        <dbReference type="EC" id="4.1.1.65"/>
    </reaction>
</comment>
<feature type="transmembrane region" description="Helical" evidence="12">
    <location>
        <begin position="15"/>
        <end position="46"/>
    </location>
</feature>
<evidence type="ECO:0000313" key="13">
    <source>
        <dbReference type="EMBL" id="TVM18257.1"/>
    </source>
</evidence>
<dbReference type="EMBL" id="QMIE01000004">
    <property type="protein sequence ID" value="TVM18257.1"/>
    <property type="molecule type" value="Genomic_DNA"/>
</dbReference>
<accession>A0A7M3MGM5</accession>
<dbReference type="NCBIfam" id="NF003678">
    <property type="entry name" value="PRK05305.1-2"/>
    <property type="match status" value="1"/>
</dbReference>
<evidence type="ECO:0000256" key="5">
    <source>
        <dbReference type="ARBA" id="ARBA00023136"/>
    </source>
</evidence>
<dbReference type="EC" id="4.1.1.65" evidence="11"/>
<feature type="modified residue" description="Pyruvic acid (Ser); by autocatalysis" evidence="11">
    <location>
        <position position="181"/>
    </location>
</feature>
<dbReference type="HAMAP" id="MF_00664">
    <property type="entry name" value="PS_decarb_PSD_A"/>
    <property type="match status" value="1"/>
</dbReference>
<evidence type="ECO:0000256" key="1">
    <source>
        <dbReference type="ARBA" id="ARBA00022475"/>
    </source>
</evidence>
<protein>
    <recommendedName>
        <fullName evidence="11">Phosphatidylserine decarboxylase proenzyme</fullName>
        <ecNumber evidence="11">4.1.1.65</ecNumber>
    </recommendedName>
    <component>
        <recommendedName>
            <fullName evidence="11">Phosphatidylserine decarboxylase alpha chain</fullName>
        </recommendedName>
    </component>
    <component>
        <recommendedName>
            <fullName evidence="11">Phosphatidylserine decarboxylase beta chain</fullName>
        </recommendedName>
    </component>
</protein>
<keyword evidence="4 11" id="KW-0443">Lipid metabolism</keyword>
<dbReference type="OrthoDB" id="9790893at2"/>
<proteinExistence type="inferred from homology"/>
<feature type="site" description="Cleavage (non-hydrolytic); by autocatalysis" evidence="11">
    <location>
        <begin position="180"/>
        <end position="181"/>
    </location>
</feature>
<reference evidence="13 14" key="1">
    <citation type="submission" date="2018-06" db="EMBL/GenBank/DDBJ databases">
        <title>Complete genome of Desulfovibrio indonesiensis P37SLT.</title>
        <authorList>
            <person name="Crispim J.S."/>
            <person name="Vidigal P.M.P."/>
            <person name="Silva L.C.F."/>
            <person name="Laguardia C.N."/>
            <person name="Araujo L.C."/>
            <person name="Dias R.S."/>
            <person name="Sousa M.P."/>
            <person name="Paula S.O."/>
            <person name="Silva C."/>
        </authorList>
    </citation>
    <scope>NUCLEOTIDE SEQUENCE [LARGE SCALE GENOMIC DNA]</scope>
    <source>
        <strain evidence="13 14">P37SLT</strain>
    </source>
</reference>
<dbReference type="Proteomes" id="UP000448292">
    <property type="component" value="Unassembled WGS sequence"/>
</dbReference>
<comment type="pathway">
    <text evidence="11">Phospholipid metabolism; phosphatidylethanolamine biosynthesis; phosphatidylethanolamine from CDP-diacylglycerol: step 2/2.</text>
</comment>
<feature type="chain" id="PRO_5029989073" description="Phosphatidylserine decarboxylase alpha chain" evidence="11">
    <location>
        <begin position="181"/>
        <end position="217"/>
    </location>
</feature>
<evidence type="ECO:0000256" key="3">
    <source>
        <dbReference type="ARBA" id="ARBA00022793"/>
    </source>
</evidence>
<comment type="caution">
    <text evidence="13">The sequence shown here is derived from an EMBL/GenBank/DDBJ whole genome shotgun (WGS) entry which is preliminary data.</text>
</comment>
<dbReference type="NCBIfam" id="NF003685">
    <property type="entry name" value="PRK05305.2-5"/>
    <property type="match status" value="1"/>
</dbReference>
<keyword evidence="6 11" id="KW-0865">Zymogen</keyword>
<comment type="function">
    <text evidence="11">Catalyzes the formation of phosphatidylethanolamine (PtdEtn) from phosphatidylserine (PtdSer).</text>
</comment>
<evidence type="ECO:0000256" key="8">
    <source>
        <dbReference type="ARBA" id="ARBA00023239"/>
    </source>
</evidence>
<keyword evidence="3 11" id="KW-0210">Decarboxylase</keyword>
<evidence type="ECO:0000256" key="11">
    <source>
        <dbReference type="HAMAP-Rule" id="MF_00664"/>
    </source>
</evidence>
<keyword evidence="8 11" id="KW-0456">Lyase</keyword>
<dbReference type="GO" id="GO:0006646">
    <property type="term" value="P:phosphatidylethanolamine biosynthetic process"/>
    <property type="evidence" value="ECO:0007669"/>
    <property type="project" value="UniProtKB-UniRule"/>
</dbReference>
<name>A0A7M3MGM5_9BACT</name>
<comment type="cofactor">
    <cofactor evidence="11">
        <name>pyruvate</name>
        <dbReference type="ChEBI" id="CHEBI:15361"/>
    </cofactor>
    <text evidence="11">Binds 1 pyruvoyl group covalently per subunit.</text>
</comment>
<keyword evidence="12" id="KW-1133">Transmembrane helix</keyword>
<dbReference type="InterPro" id="IPR033175">
    <property type="entry name" value="PSD-A"/>
</dbReference>
<dbReference type="Pfam" id="PF02666">
    <property type="entry name" value="PS_Dcarbxylase"/>
    <property type="match status" value="1"/>
</dbReference>
<comment type="similarity">
    <text evidence="11">Belongs to the phosphatidylserine decarboxylase family. PSD-A subfamily.</text>
</comment>
<feature type="active site" description="Schiff-base intermediate with substrate; via pyruvic acid" evidence="11">
    <location>
        <position position="181"/>
    </location>
</feature>
<dbReference type="PANTHER" id="PTHR35809">
    <property type="entry name" value="ARCHAETIDYLSERINE DECARBOXYLASE PROENZYME-RELATED"/>
    <property type="match status" value="1"/>
</dbReference>
<gene>
    <name evidence="11" type="primary">psd</name>
    <name evidence="13" type="ORF">DPQ33_05745</name>
</gene>
<keyword evidence="2 11" id="KW-0444">Lipid biosynthesis</keyword>
<evidence type="ECO:0000256" key="10">
    <source>
        <dbReference type="ARBA" id="ARBA00023317"/>
    </source>
</evidence>
<keyword evidence="7 11" id="KW-0594">Phospholipid biosynthesis</keyword>
<comment type="PTM">
    <text evidence="11">Is synthesized initially as an inactive proenzyme. Formation of the active enzyme involves a self-maturation process in which the active site pyruvoyl group is generated from an internal serine residue via an autocatalytic post-translational modification. Two non-identical subunits are generated from the proenzyme in this reaction, and the pyruvate is formed at the N-terminus of the alpha chain, which is derived from the carboxyl end of the proenzyme. The post-translation cleavage follows an unusual pathway, termed non-hydrolytic serinolysis, in which the side chain hydroxyl group of the serine supplies its oxygen atom to form the C-terminus of the beta chain, while the remainder of the serine residue undergoes an oxidative deamination to produce ammonia and the pyruvoyl prosthetic group on the alpha chain.</text>
</comment>
<keyword evidence="10 11" id="KW-0670">Pyruvate</keyword>
<comment type="subcellular location">
    <subcellularLocation>
        <location evidence="11">Cell membrane</location>
        <topology evidence="11">Peripheral membrane protein</topology>
    </subcellularLocation>
</comment>
<keyword evidence="14" id="KW-1185">Reference proteome</keyword>
<evidence type="ECO:0000256" key="4">
    <source>
        <dbReference type="ARBA" id="ARBA00023098"/>
    </source>
</evidence>
<organism evidence="13 14">
    <name type="scientific">Oceanidesulfovibrio indonesiensis</name>
    <dbReference type="NCBI Taxonomy" id="54767"/>
    <lineage>
        <taxon>Bacteria</taxon>
        <taxon>Pseudomonadati</taxon>
        <taxon>Thermodesulfobacteriota</taxon>
        <taxon>Desulfovibrionia</taxon>
        <taxon>Desulfovibrionales</taxon>
        <taxon>Desulfovibrionaceae</taxon>
        <taxon>Oceanidesulfovibrio</taxon>
    </lineage>
</organism>
<evidence type="ECO:0000256" key="9">
    <source>
        <dbReference type="ARBA" id="ARBA00023264"/>
    </source>
</evidence>
<dbReference type="RefSeq" id="WP_144302258.1">
    <property type="nucleotide sequence ID" value="NZ_QMIE01000004.1"/>
</dbReference>
<dbReference type="GO" id="GO:0004609">
    <property type="term" value="F:phosphatidylserine decarboxylase activity"/>
    <property type="evidence" value="ECO:0007669"/>
    <property type="project" value="UniProtKB-UniRule"/>
</dbReference>
<evidence type="ECO:0000256" key="12">
    <source>
        <dbReference type="SAM" id="Phobius"/>
    </source>
</evidence>
<keyword evidence="1 11" id="KW-1003">Cell membrane</keyword>